<keyword evidence="1 2" id="KW-0728">SH3 domain</keyword>
<dbReference type="GO" id="GO:0006897">
    <property type="term" value="P:endocytosis"/>
    <property type="evidence" value="ECO:0007669"/>
    <property type="project" value="InterPro"/>
</dbReference>
<dbReference type="SMART" id="SM00326">
    <property type="entry name" value="SH3"/>
    <property type="match status" value="1"/>
</dbReference>
<dbReference type="OrthoDB" id="10255128at2759"/>
<dbReference type="PRINTS" id="PR00452">
    <property type="entry name" value="SH3DOMAIN"/>
</dbReference>
<keyword evidence="5" id="KW-1185">Reference proteome</keyword>
<dbReference type="PANTHER" id="PTHR47174">
    <property type="entry name" value="BRIDGING INTEGRATOR 3"/>
    <property type="match status" value="1"/>
</dbReference>
<dbReference type="EMBL" id="JAEUBG010000519">
    <property type="protein sequence ID" value="KAH3688140.1"/>
    <property type="molecule type" value="Genomic_DNA"/>
</dbReference>
<dbReference type="PANTHER" id="PTHR47174:SF1">
    <property type="entry name" value="REDUCED VIABILITY UPON STARVATION PROTEIN 167"/>
    <property type="match status" value="1"/>
</dbReference>
<dbReference type="Gene3D" id="2.30.30.40">
    <property type="entry name" value="SH3 Domains"/>
    <property type="match status" value="1"/>
</dbReference>
<sequence>MEQLNKVDAKFQCKVHELRNDKDWVNFKRSVVRAPQIVKQAINAGSQMEKDQIFDAFWGKFVTTYNEFEDLQTHIIEYNNHTRNYLLHMKKIGEAFKKVFVPNLSTKETYTCDSRRIPTFGVFTKSTVKGNIGITVDGSEASEGYLEDDGNDQQFSLATKFANKVEEIIEKITPNLDCVMENVKEPLKNMTLIFDRIKQSETERAYAILDVNKYQDGLSSLQKRQRETTLTLKQEQNLVKYEKDLELAQFKFDKINDQFKRELPHVFEHTQSFIHPISKVFYFLQLTINFHLLSLNEIQDSFFKLSSKSTNLPTRQFFTQVTENYHKKHNAILEDILKLSITKSQDEVRMLRYKLDSSRMKDKQGSKTGYQEEISEAGSIRSLIKTCIAEYDYTAQQDGDLSFKKGDRIRIIDEKFNENWWKGELNGLIGIFPRNYVIVE</sequence>
<dbReference type="GO" id="GO:1990528">
    <property type="term" value="C:Rvs161p-Rvs167p complex"/>
    <property type="evidence" value="ECO:0007669"/>
    <property type="project" value="TreeGrafter"/>
</dbReference>
<organism evidence="4 5">
    <name type="scientific">Wickerhamomyces pijperi</name>
    <name type="common">Yeast</name>
    <name type="synonym">Pichia pijperi</name>
    <dbReference type="NCBI Taxonomy" id="599730"/>
    <lineage>
        <taxon>Eukaryota</taxon>
        <taxon>Fungi</taxon>
        <taxon>Dikarya</taxon>
        <taxon>Ascomycota</taxon>
        <taxon>Saccharomycotina</taxon>
        <taxon>Saccharomycetes</taxon>
        <taxon>Phaffomycetales</taxon>
        <taxon>Wickerhamomycetaceae</taxon>
        <taxon>Wickerhamomyces</taxon>
    </lineage>
</organism>
<protein>
    <recommendedName>
        <fullName evidence="3">SH3 domain-containing protein</fullName>
    </recommendedName>
</protein>
<reference evidence="4" key="1">
    <citation type="journal article" date="2021" name="Open Biol.">
        <title>Shared evolutionary footprints suggest mitochondrial oxidative damage underlies multiple complex I losses in fungi.</title>
        <authorList>
            <person name="Schikora-Tamarit M.A."/>
            <person name="Marcet-Houben M."/>
            <person name="Nosek J."/>
            <person name="Gabaldon T."/>
        </authorList>
    </citation>
    <scope>NUCLEOTIDE SEQUENCE</scope>
    <source>
        <strain evidence="4">CBS2887</strain>
    </source>
</reference>
<dbReference type="GO" id="GO:0030479">
    <property type="term" value="C:actin cortical patch"/>
    <property type="evidence" value="ECO:0007669"/>
    <property type="project" value="TreeGrafter"/>
</dbReference>
<dbReference type="PROSITE" id="PS50002">
    <property type="entry name" value="SH3"/>
    <property type="match status" value="1"/>
</dbReference>
<evidence type="ECO:0000256" key="1">
    <source>
        <dbReference type="ARBA" id="ARBA00022443"/>
    </source>
</evidence>
<gene>
    <name evidence="4" type="ORF">WICPIJ_000911</name>
</gene>
<dbReference type="Pfam" id="PF00018">
    <property type="entry name" value="SH3_1"/>
    <property type="match status" value="1"/>
</dbReference>
<comment type="caution">
    <text evidence="4">The sequence shown here is derived from an EMBL/GenBank/DDBJ whole genome shotgun (WGS) entry which is preliminary data.</text>
</comment>
<accession>A0A9P8QES9</accession>
<dbReference type="InterPro" id="IPR046982">
    <property type="entry name" value="BIN3/RVS161-like"/>
</dbReference>
<dbReference type="Proteomes" id="UP000774326">
    <property type="component" value="Unassembled WGS sequence"/>
</dbReference>
<feature type="domain" description="SH3" evidence="3">
    <location>
        <begin position="382"/>
        <end position="440"/>
    </location>
</feature>
<evidence type="ECO:0000256" key="2">
    <source>
        <dbReference type="PROSITE-ProRule" id="PRU00192"/>
    </source>
</evidence>
<dbReference type="CDD" id="cd00174">
    <property type="entry name" value="SH3"/>
    <property type="match status" value="1"/>
</dbReference>
<dbReference type="FunFam" id="2.30.30.40:FF:000072">
    <property type="entry name" value="Unconventional Myosin IB"/>
    <property type="match status" value="1"/>
</dbReference>
<name>A0A9P8QES9_WICPI</name>
<dbReference type="GO" id="GO:0051666">
    <property type="term" value="P:actin cortical patch localization"/>
    <property type="evidence" value="ECO:0007669"/>
    <property type="project" value="InterPro"/>
</dbReference>
<dbReference type="SUPFAM" id="SSF103657">
    <property type="entry name" value="BAR/IMD domain-like"/>
    <property type="match status" value="1"/>
</dbReference>
<dbReference type="GO" id="GO:0008289">
    <property type="term" value="F:lipid binding"/>
    <property type="evidence" value="ECO:0007669"/>
    <property type="project" value="TreeGrafter"/>
</dbReference>
<dbReference type="Gene3D" id="1.20.1270.60">
    <property type="entry name" value="Arfaptin homology (AH) domain/BAR domain"/>
    <property type="match status" value="1"/>
</dbReference>
<proteinExistence type="predicted"/>
<dbReference type="SUPFAM" id="SSF50044">
    <property type="entry name" value="SH3-domain"/>
    <property type="match status" value="1"/>
</dbReference>
<dbReference type="InterPro" id="IPR001452">
    <property type="entry name" value="SH3_domain"/>
</dbReference>
<dbReference type="GO" id="GO:0097320">
    <property type="term" value="P:plasma membrane tubulation"/>
    <property type="evidence" value="ECO:0007669"/>
    <property type="project" value="TreeGrafter"/>
</dbReference>
<dbReference type="InterPro" id="IPR004148">
    <property type="entry name" value="BAR_dom"/>
</dbReference>
<dbReference type="Pfam" id="PF03114">
    <property type="entry name" value="BAR"/>
    <property type="match status" value="1"/>
</dbReference>
<evidence type="ECO:0000313" key="4">
    <source>
        <dbReference type="EMBL" id="KAH3688140.1"/>
    </source>
</evidence>
<reference evidence="4" key="2">
    <citation type="submission" date="2021-01" db="EMBL/GenBank/DDBJ databases">
        <authorList>
            <person name="Schikora-Tamarit M.A."/>
        </authorList>
    </citation>
    <scope>NUCLEOTIDE SEQUENCE</scope>
    <source>
        <strain evidence="4">CBS2887</strain>
    </source>
</reference>
<dbReference type="AlphaFoldDB" id="A0A9P8QES9"/>
<dbReference type="GO" id="GO:0043332">
    <property type="term" value="C:mating projection tip"/>
    <property type="evidence" value="ECO:0007669"/>
    <property type="project" value="TreeGrafter"/>
</dbReference>
<dbReference type="InterPro" id="IPR027267">
    <property type="entry name" value="AH/BAR_dom_sf"/>
</dbReference>
<dbReference type="GO" id="GO:0031097">
    <property type="term" value="C:medial cortex"/>
    <property type="evidence" value="ECO:0007669"/>
    <property type="project" value="TreeGrafter"/>
</dbReference>
<dbReference type="InterPro" id="IPR036028">
    <property type="entry name" value="SH3-like_dom_sf"/>
</dbReference>
<evidence type="ECO:0000313" key="5">
    <source>
        <dbReference type="Proteomes" id="UP000774326"/>
    </source>
</evidence>
<evidence type="ECO:0000259" key="3">
    <source>
        <dbReference type="PROSITE" id="PS50002"/>
    </source>
</evidence>